<sequence length="735" mass="84077">MAVHQLHYIAVVVVLIVSSSHAFDISYNATHFYVSLNGVELIRHSPEEPFLYVGSGIPTFEGQFGNYDVEDFVEERIALIDFLVDDQDPISVHFTLSRLDMLQVEIRFVTDVDGSLYYGEFVSLSDGINRVWMRLVAEEDEHVFGGGSQFSHLNMRGKKFPIWIQEQGVGRDKNYEITFKADQRDGGGGDYYTTYWAQPTFVSSRLYYAHFDTTTYSELDFRADDFHEIQIWGNSPSQFHFFTGSSYIELLQGLTGYLGRQPMPPEWIYNGTILGVQGGTEAMLNYIQMAEDHGIKVSGVWIQDWAGRITTSFGRRLFWNWEWSPEQYPNLDTVIPELKQRGIRVLVYANPNLNRLGGLYQEAVNADFLIKNSSGDPYIVDYGEFFCGIVDFTNPNASQWYKDRIIKQNMLDLGISGWMADFGEYLPIDAVFYSGAKGTDIHNEWPAIWAQVNREGVEEGGKMGDILFWMRAGYTGSQRYSVMTWAGDQFVDYGLADGIASVIPGTLSLGMSGYGMNHFDIGGYTSLFDVTRTEELFLRYAEMAAFTTMMRTHEGNRPDENWQFYSSSHTMYEFARHTKIYVALNDYVNSTIRENHELGIPVQRPLFLHYEDDERVYNIQYQYMFGRDLLVAPVIEQGRETWDVYLPTDDWIFLWDEDITSAGGETLTVPSPMGHIPVFFRSQSQWADTFRQLRDIEAVTVTPGPPESMTTSRSSTAMASHFLLAICLTIMASFW</sequence>
<dbReference type="GO" id="GO:0005975">
    <property type="term" value="P:carbohydrate metabolic process"/>
    <property type="evidence" value="ECO:0007669"/>
    <property type="project" value="InterPro"/>
</dbReference>
<evidence type="ECO:0000313" key="6">
    <source>
        <dbReference type="EnsemblMetazoa" id="XP_030855489"/>
    </source>
</evidence>
<evidence type="ECO:0000259" key="4">
    <source>
        <dbReference type="Pfam" id="PF01055"/>
    </source>
</evidence>
<feature type="domain" description="Glycosyl hydrolase family 31 C-terminal" evidence="5">
    <location>
        <begin position="599"/>
        <end position="682"/>
    </location>
</feature>
<dbReference type="OrthoDB" id="1334205at2759"/>
<dbReference type="Gene3D" id="2.60.40.1180">
    <property type="entry name" value="Golgi alpha-mannosidase II"/>
    <property type="match status" value="1"/>
</dbReference>
<dbReference type="Pfam" id="PF21365">
    <property type="entry name" value="Glyco_hydro_31_3rd"/>
    <property type="match status" value="1"/>
</dbReference>
<reference evidence="6" key="2">
    <citation type="submission" date="2021-01" db="UniProtKB">
        <authorList>
            <consortium name="EnsemblMetazoa"/>
        </authorList>
    </citation>
    <scope>IDENTIFICATION</scope>
</reference>
<dbReference type="Pfam" id="PF01055">
    <property type="entry name" value="Glyco_hydro_31_2nd"/>
    <property type="match status" value="1"/>
</dbReference>
<dbReference type="Gene3D" id="3.20.20.80">
    <property type="entry name" value="Glycosidases"/>
    <property type="match status" value="1"/>
</dbReference>
<feature type="chain" id="PRO_5029471202" description="Alpha-glucosidase" evidence="3">
    <location>
        <begin position="23"/>
        <end position="735"/>
    </location>
</feature>
<evidence type="ECO:0000256" key="2">
    <source>
        <dbReference type="RuleBase" id="RU361185"/>
    </source>
</evidence>
<dbReference type="NCBIfam" id="NF007746">
    <property type="entry name" value="PRK10426.1"/>
    <property type="match status" value="1"/>
</dbReference>
<evidence type="ECO:0008006" key="8">
    <source>
        <dbReference type="Google" id="ProtNLM"/>
    </source>
</evidence>
<comment type="similarity">
    <text evidence="1 2">Belongs to the glycosyl hydrolase 31 family.</text>
</comment>
<dbReference type="InterPro" id="IPR000322">
    <property type="entry name" value="Glyco_hydro_31_TIM"/>
</dbReference>
<name>A0A7M7PUJ1_STRPU</name>
<dbReference type="AlphaFoldDB" id="A0A7M7PUJ1"/>
<feature type="domain" description="Glycoside hydrolase family 31 TIM barrel" evidence="4">
    <location>
        <begin position="262"/>
        <end position="570"/>
    </location>
</feature>
<organism evidence="6 7">
    <name type="scientific">Strongylocentrotus purpuratus</name>
    <name type="common">Purple sea urchin</name>
    <dbReference type="NCBI Taxonomy" id="7668"/>
    <lineage>
        <taxon>Eukaryota</taxon>
        <taxon>Metazoa</taxon>
        <taxon>Echinodermata</taxon>
        <taxon>Eleutherozoa</taxon>
        <taxon>Echinozoa</taxon>
        <taxon>Echinoidea</taxon>
        <taxon>Euechinoidea</taxon>
        <taxon>Echinacea</taxon>
        <taxon>Camarodonta</taxon>
        <taxon>Echinidea</taxon>
        <taxon>Strongylocentrotidae</taxon>
        <taxon>Strongylocentrotus</taxon>
    </lineage>
</organism>
<feature type="signal peptide" evidence="3">
    <location>
        <begin position="1"/>
        <end position="22"/>
    </location>
</feature>
<evidence type="ECO:0000259" key="5">
    <source>
        <dbReference type="Pfam" id="PF21365"/>
    </source>
</evidence>
<dbReference type="PANTHER" id="PTHR46959">
    <property type="entry name" value="SULFOQUINOVOSIDASE"/>
    <property type="match status" value="1"/>
</dbReference>
<dbReference type="InterPro" id="IPR044112">
    <property type="entry name" value="YihQ_TIM-like"/>
</dbReference>
<dbReference type="GO" id="GO:1990929">
    <property type="term" value="F:sulfoquinovosidase activity"/>
    <property type="evidence" value="ECO:0000318"/>
    <property type="project" value="GO_Central"/>
</dbReference>
<protein>
    <recommendedName>
        <fullName evidence="8">Alpha-glucosidase</fullName>
    </recommendedName>
</protein>
<keyword evidence="3" id="KW-0732">Signal</keyword>
<dbReference type="EnsemblMetazoa" id="XM_030999629">
    <property type="protein sequence ID" value="XP_030855489"/>
    <property type="gene ID" value="LOC587348"/>
</dbReference>
<dbReference type="SUPFAM" id="SSF51011">
    <property type="entry name" value="Glycosyl hydrolase domain"/>
    <property type="match status" value="1"/>
</dbReference>
<keyword evidence="7" id="KW-1185">Reference proteome</keyword>
<dbReference type="OMA" id="FMTDFGE"/>
<evidence type="ECO:0000313" key="7">
    <source>
        <dbReference type="Proteomes" id="UP000007110"/>
    </source>
</evidence>
<dbReference type="Gene3D" id="2.60.40.1760">
    <property type="entry name" value="glycosyl hydrolase (family 31)"/>
    <property type="match status" value="1"/>
</dbReference>
<evidence type="ECO:0000256" key="1">
    <source>
        <dbReference type="ARBA" id="ARBA00007806"/>
    </source>
</evidence>
<dbReference type="InterPro" id="IPR011013">
    <property type="entry name" value="Gal_mutarotase_sf_dom"/>
</dbReference>
<dbReference type="InterPro" id="IPR052990">
    <property type="entry name" value="Sulfoquinovosidase_GH31"/>
</dbReference>
<accession>A0A7M7PUJ1</accession>
<dbReference type="GO" id="GO:0090599">
    <property type="term" value="F:alpha-glucosidase activity"/>
    <property type="evidence" value="ECO:0007669"/>
    <property type="project" value="UniProtKB-ARBA"/>
</dbReference>
<dbReference type="InParanoid" id="A0A7M7PUJ1"/>
<dbReference type="InterPro" id="IPR017853">
    <property type="entry name" value="GH"/>
</dbReference>
<dbReference type="CDD" id="cd06594">
    <property type="entry name" value="GH31_glucosidase_YihQ"/>
    <property type="match status" value="1"/>
</dbReference>
<dbReference type="InterPro" id="IPR013780">
    <property type="entry name" value="Glyco_hydro_b"/>
</dbReference>
<dbReference type="Proteomes" id="UP000007110">
    <property type="component" value="Unassembled WGS sequence"/>
</dbReference>
<evidence type="ECO:0000256" key="3">
    <source>
        <dbReference type="SAM" id="SignalP"/>
    </source>
</evidence>
<reference evidence="7" key="1">
    <citation type="submission" date="2015-02" db="EMBL/GenBank/DDBJ databases">
        <title>Genome sequencing for Strongylocentrotus purpuratus.</title>
        <authorList>
            <person name="Murali S."/>
            <person name="Liu Y."/>
            <person name="Vee V."/>
            <person name="English A."/>
            <person name="Wang M."/>
            <person name="Skinner E."/>
            <person name="Han Y."/>
            <person name="Muzny D.M."/>
            <person name="Worley K.C."/>
            <person name="Gibbs R.A."/>
        </authorList>
    </citation>
    <scope>NUCLEOTIDE SEQUENCE</scope>
</reference>
<keyword evidence="2" id="KW-0378">Hydrolase</keyword>
<keyword evidence="2" id="KW-0326">Glycosidase</keyword>
<dbReference type="KEGG" id="spu:587348"/>
<dbReference type="InterPro" id="IPR048395">
    <property type="entry name" value="Glyco_hydro_31_C"/>
</dbReference>
<dbReference type="PANTHER" id="PTHR46959:SF2">
    <property type="entry name" value="SULFOQUINOVOSIDASE"/>
    <property type="match status" value="1"/>
</dbReference>
<dbReference type="CDD" id="cd14752">
    <property type="entry name" value="GH31_N"/>
    <property type="match status" value="1"/>
</dbReference>
<dbReference type="GO" id="GO:0061720">
    <property type="term" value="P:6-sulfoquinovose(1-) catabolic process to glycerone phosphate and 3-sulfolactaldehyde"/>
    <property type="evidence" value="ECO:0000318"/>
    <property type="project" value="GO_Central"/>
</dbReference>
<dbReference type="GO" id="GO:0030246">
    <property type="term" value="F:carbohydrate binding"/>
    <property type="evidence" value="ECO:0007669"/>
    <property type="project" value="InterPro"/>
</dbReference>
<proteinExistence type="inferred from homology"/>
<dbReference type="RefSeq" id="XP_030855489.1">
    <property type="nucleotide sequence ID" value="XM_030999629.1"/>
</dbReference>
<dbReference type="GeneID" id="587348"/>
<dbReference type="SUPFAM" id="SSF74650">
    <property type="entry name" value="Galactose mutarotase-like"/>
    <property type="match status" value="1"/>
</dbReference>
<dbReference type="SUPFAM" id="SSF51445">
    <property type="entry name" value="(Trans)glycosidases"/>
    <property type="match status" value="1"/>
</dbReference>